<reference evidence="2 3" key="1">
    <citation type="submission" date="2013-09" db="EMBL/GenBank/DDBJ databases">
        <title>Corchorus capsularis genome sequencing.</title>
        <authorList>
            <person name="Alam M."/>
            <person name="Haque M.S."/>
            <person name="Islam M.S."/>
            <person name="Emdad E.M."/>
            <person name="Islam M.M."/>
            <person name="Ahmed B."/>
            <person name="Halim A."/>
            <person name="Hossen Q.M.M."/>
            <person name="Hossain M.Z."/>
            <person name="Ahmed R."/>
            <person name="Khan M.M."/>
            <person name="Islam R."/>
            <person name="Rashid M.M."/>
            <person name="Khan S.A."/>
            <person name="Rahman M.S."/>
            <person name="Alam M."/>
        </authorList>
    </citation>
    <scope>NUCLEOTIDE SEQUENCE [LARGE SCALE GENOMIC DNA]</scope>
    <source>
        <strain evidence="3">cv. CVL-1</strain>
        <tissue evidence="2">Whole seedling</tissue>
    </source>
</reference>
<comment type="caution">
    <text evidence="2">The sequence shown here is derived from an EMBL/GenBank/DDBJ whole genome shotgun (WGS) entry which is preliminary data.</text>
</comment>
<proteinExistence type="predicted"/>
<evidence type="ECO:0000313" key="2">
    <source>
        <dbReference type="EMBL" id="OMP01521.1"/>
    </source>
</evidence>
<dbReference type="AlphaFoldDB" id="A0A1R3K378"/>
<dbReference type="EMBL" id="AWWV01006401">
    <property type="protein sequence ID" value="OMP01521.1"/>
    <property type="molecule type" value="Genomic_DNA"/>
</dbReference>
<dbReference type="Proteomes" id="UP000188268">
    <property type="component" value="Unassembled WGS sequence"/>
</dbReference>
<accession>A0A1R3K378</accession>
<keyword evidence="3" id="KW-1185">Reference proteome</keyword>
<name>A0A1R3K378_COCAP</name>
<feature type="region of interest" description="Disordered" evidence="1">
    <location>
        <begin position="50"/>
        <end position="69"/>
    </location>
</feature>
<protein>
    <submittedName>
        <fullName evidence="2">Uncharacterized protein</fullName>
    </submittedName>
</protein>
<evidence type="ECO:0000256" key="1">
    <source>
        <dbReference type="SAM" id="MobiDB-lite"/>
    </source>
</evidence>
<organism evidence="2 3">
    <name type="scientific">Corchorus capsularis</name>
    <name type="common">Jute</name>
    <dbReference type="NCBI Taxonomy" id="210143"/>
    <lineage>
        <taxon>Eukaryota</taxon>
        <taxon>Viridiplantae</taxon>
        <taxon>Streptophyta</taxon>
        <taxon>Embryophyta</taxon>
        <taxon>Tracheophyta</taxon>
        <taxon>Spermatophyta</taxon>
        <taxon>Magnoliopsida</taxon>
        <taxon>eudicotyledons</taxon>
        <taxon>Gunneridae</taxon>
        <taxon>Pentapetalae</taxon>
        <taxon>rosids</taxon>
        <taxon>malvids</taxon>
        <taxon>Malvales</taxon>
        <taxon>Malvaceae</taxon>
        <taxon>Grewioideae</taxon>
        <taxon>Apeibeae</taxon>
        <taxon>Corchorus</taxon>
    </lineage>
</organism>
<dbReference type="Gramene" id="OMP01521">
    <property type="protein sequence ID" value="OMP01521"/>
    <property type="gene ID" value="CCACVL1_03072"/>
</dbReference>
<sequence length="88" mass="9614">MSVRARLSSVEVTLFGDSSPKLLHSNRASCAGIGPIREAVLGDPVEAKGKDLESISKKEPQVRSQRPVRSRQQCEKIKKVLPIVSVFS</sequence>
<evidence type="ECO:0000313" key="3">
    <source>
        <dbReference type="Proteomes" id="UP000188268"/>
    </source>
</evidence>
<gene>
    <name evidence="2" type="ORF">CCACVL1_03072</name>
</gene>
<feature type="compositionally biased region" description="Basic and acidic residues" evidence="1">
    <location>
        <begin position="50"/>
        <end position="61"/>
    </location>
</feature>